<evidence type="ECO:0000313" key="2">
    <source>
        <dbReference type="Proteomes" id="UP001234297"/>
    </source>
</evidence>
<protein>
    <submittedName>
        <fullName evidence="1">Uncharacterized protein</fullName>
    </submittedName>
</protein>
<accession>A0ACC2L6B8</accession>
<evidence type="ECO:0000313" key="1">
    <source>
        <dbReference type="EMBL" id="KAJ8628731.1"/>
    </source>
</evidence>
<gene>
    <name evidence="1" type="ORF">MRB53_022054</name>
</gene>
<proteinExistence type="predicted"/>
<comment type="caution">
    <text evidence="1">The sequence shown here is derived from an EMBL/GenBank/DDBJ whole genome shotgun (WGS) entry which is preliminary data.</text>
</comment>
<keyword evidence="2" id="KW-1185">Reference proteome</keyword>
<reference evidence="1 2" key="1">
    <citation type="journal article" date="2022" name="Hortic Res">
        <title>A haplotype resolved chromosomal level avocado genome allows analysis of novel avocado genes.</title>
        <authorList>
            <person name="Nath O."/>
            <person name="Fletcher S.J."/>
            <person name="Hayward A."/>
            <person name="Shaw L.M."/>
            <person name="Masouleh A.K."/>
            <person name="Furtado A."/>
            <person name="Henry R.J."/>
            <person name="Mitter N."/>
        </authorList>
    </citation>
    <scope>NUCLEOTIDE SEQUENCE [LARGE SCALE GENOMIC DNA]</scope>
    <source>
        <strain evidence="2">cv. Hass</strain>
    </source>
</reference>
<name>A0ACC2L6B8_PERAE</name>
<dbReference type="Proteomes" id="UP001234297">
    <property type="component" value="Chromosome 7"/>
</dbReference>
<sequence length="118" mass="13283">MAAAFLDSCEILEGGSSATTLRSRLEYFLYTTFSLLSAVDEWNLNNSYAKSIIWVSVNPVWCLSVSLQREIFLRVHCAALTTEAAIIDGQYVILMEYCIRPIPHRRKPSLPSLCPDLP</sequence>
<organism evidence="1 2">
    <name type="scientific">Persea americana</name>
    <name type="common">Avocado</name>
    <dbReference type="NCBI Taxonomy" id="3435"/>
    <lineage>
        <taxon>Eukaryota</taxon>
        <taxon>Viridiplantae</taxon>
        <taxon>Streptophyta</taxon>
        <taxon>Embryophyta</taxon>
        <taxon>Tracheophyta</taxon>
        <taxon>Spermatophyta</taxon>
        <taxon>Magnoliopsida</taxon>
        <taxon>Magnoliidae</taxon>
        <taxon>Laurales</taxon>
        <taxon>Lauraceae</taxon>
        <taxon>Persea</taxon>
    </lineage>
</organism>
<dbReference type="EMBL" id="CM056815">
    <property type="protein sequence ID" value="KAJ8628731.1"/>
    <property type="molecule type" value="Genomic_DNA"/>
</dbReference>